<feature type="transmembrane region" description="Helical" evidence="12">
    <location>
        <begin position="111"/>
        <end position="133"/>
    </location>
</feature>
<evidence type="ECO:0000256" key="5">
    <source>
        <dbReference type="ARBA" id="ARBA00022475"/>
    </source>
</evidence>
<feature type="transmembrane region" description="Helical" evidence="12">
    <location>
        <begin position="47"/>
        <end position="65"/>
    </location>
</feature>
<gene>
    <name evidence="13" type="ORF">LCGC14_1074150</name>
</gene>
<comment type="subcellular location">
    <subcellularLocation>
        <location evidence="1">Cell membrane</location>
        <topology evidence="1">Multi-pass membrane protein</topology>
    </subcellularLocation>
</comment>
<keyword evidence="6 12" id="KW-0812">Transmembrane</keyword>
<keyword evidence="8 12" id="KW-1133">Transmembrane helix</keyword>
<evidence type="ECO:0000256" key="4">
    <source>
        <dbReference type="ARBA" id="ARBA00021581"/>
    </source>
</evidence>
<evidence type="ECO:0000256" key="10">
    <source>
        <dbReference type="ARBA" id="ARBA00032707"/>
    </source>
</evidence>
<organism evidence="13">
    <name type="scientific">marine sediment metagenome</name>
    <dbReference type="NCBI Taxonomy" id="412755"/>
    <lineage>
        <taxon>unclassified sequences</taxon>
        <taxon>metagenomes</taxon>
        <taxon>ecological metagenomes</taxon>
    </lineage>
</organism>
<comment type="catalytic activity">
    <reaction evidence="11">
        <text>di-trans,octa-cis-undecaprenyl diphosphate + H2O = di-trans,octa-cis-undecaprenyl phosphate + phosphate + H(+)</text>
        <dbReference type="Rhea" id="RHEA:28094"/>
        <dbReference type="ChEBI" id="CHEBI:15377"/>
        <dbReference type="ChEBI" id="CHEBI:15378"/>
        <dbReference type="ChEBI" id="CHEBI:43474"/>
        <dbReference type="ChEBI" id="CHEBI:58405"/>
        <dbReference type="ChEBI" id="CHEBI:60392"/>
        <dbReference type="EC" id="3.6.1.27"/>
    </reaction>
</comment>
<keyword evidence="7" id="KW-0378">Hydrolase</keyword>
<comment type="caution">
    <text evidence="13">The sequence shown here is derived from an EMBL/GenBank/DDBJ whole genome shotgun (WGS) entry which is preliminary data.</text>
</comment>
<evidence type="ECO:0000256" key="9">
    <source>
        <dbReference type="ARBA" id="ARBA00023136"/>
    </source>
</evidence>
<protein>
    <recommendedName>
        <fullName evidence="4">Undecaprenyl-diphosphatase</fullName>
        <ecNumber evidence="3">3.6.1.27</ecNumber>
    </recommendedName>
    <alternativeName>
        <fullName evidence="10">Undecaprenyl pyrophosphate phosphatase</fullName>
    </alternativeName>
</protein>
<feature type="transmembrane region" description="Helical" evidence="12">
    <location>
        <begin position="208"/>
        <end position="229"/>
    </location>
</feature>
<name>A0A0F9MLZ6_9ZZZZ</name>
<dbReference type="EC" id="3.6.1.27" evidence="3"/>
<evidence type="ECO:0000256" key="12">
    <source>
        <dbReference type="SAM" id="Phobius"/>
    </source>
</evidence>
<evidence type="ECO:0000256" key="1">
    <source>
        <dbReference type="ARBA" id="ARBA00004651"/>
    </source>
</evidence>
<keyword evidence="9 12" id="KW-0472">Membrane</keyword>
<evidence type="ECO:0000256" key="6">
    <source>
        <dbReference type="ARBA" id="ARBA00022692"/>
    </source>
</evidence>
<dbReference type="Pfam" id="PF02673">
    <property type="entry name" value="BacA"/>
    <property type="match status" value="1"/>
</dbReference>
<feature type="transmembrane region" description="Helical" evidence="12">
    <location>
        <begin position="181"/>
        <end position="202"/>
    </location>
</feature>
<feature type="transmembrane region" description="Helical" evidence="12">
    <location>
        <begin position="86"/>
        <end position="105"/>
    </location>
</feature>
<evidence type="ECO:0000313" key="13">
    <source>
        <dbReference type="EMBL" id="KKN06749.1"/>
    </source>
</evidence>
<sequence length="259" mass="27953">MTVVQSIILGIVQGLTEFLPISSSAHLVLVPRILGWNNLLHQNSAQINFDIMLHLGSLIALLLYFKKDLISLTTTRSEQNNKLLTLLVIGSIPIALGGIFFGGFFEKIFSSALYTAALLVLTGVIILFAEAVAKLRRSEQTLSKSDSVLIGLAQTVAIAPGISRSGITISAGLMLGLNREAAARFSFLLAIPAVFGAFIFSLKDASMQLVNVIFITGLLSSFVFSYAAIKFLLRYLQKGSLKVFAAYCIVVGLIIVWVV</sequence>
<feature type="transmembrane region" description="Helical" evidence="12">
    <location>
        <begin position="241"/>
        <end position="258"/>
    </location>
</feature>
<accession>A0A0F9MLZ6</accession>
<dbReference type="AlphaFoldDB" id="A0A0F9MLZ6"/>
<dbReference type="EMBL" id="LAZR01004650">
    <property type="protein sequence ID" value="KKN06749.1"/>
    <property type="molecule type" value="Genomic_DNA"/>
</dbReference>
<dbReference type="GO" id="GO:0050380">
    <property type="term" value="F:undecaprenyl-diphosphatase activity"/>
    <property type="evidence" value="ECO:0007669"/>
    <property type="project" value="UniProtKB-EC"/>
</dbReference>
<reference evidence="13" key="1">
    <citation type="journal article" date="2015" name="Nature">
        <title>Complex archaea that bridge the gap between prokaryotes and eukaryotes.</title>
        <authorList>
            <person name="Spang A."/>
            <person name="Saw J.H."/>
            <person name="Jorgensen S.L."/>
            <person name="Zaremba-Niedzwiedzka K."/>
            <person name="Martijn J."/>
            <person name="Lind A.E."/>
            <person name="van Eijk R."/>
            <person name="Schleper C."/>
            <person name="Guy L."/>
            <person name="Ettema T.J."/>
        </authorList>
    </citation>
    <scope>NUCLEOTIDE SEQUENCE</scope>
</reference>
<dbReference type="GO" id="GO:0005886">
    <property type="term" value="C:plasma membrane"/>
    <property type="evidence" value="ECO:0007669"/>
    <property type="project" value="UniProtKB-SubCell"/>
</dbReference>
<evidence type="ECO:0000256" key="11">
    <source>
        <dbReference type="ARBA" id="ARBA00047594"/>
    </source>
</evidence>
<dbReference type="InterPro" id="IPR003824">
    <property type="entry name" value="UppP"/>
</dbReference>
<dbReference type="HAMAP" id="MF_01006">
    <property type="entry name" value="Undec_diphosphatase"/>
    <property type="match status" value="1"/>
</dbReference>
<proteinExistence type="inferred from homology"/>
<evidence type="ECO:0000256" key="7">
    <source>
        <dbReference type="ARBA" id="ARBA00022801"/>
    </source>
</evidence>
<evidence type="ECO:0000256" key="3">
    <source>
        <dbReference type="ARBA" id="ARBA00012374"/>
    </source>
</evidence>
<comment type="similarity">
    <text evidence="2">Belongs to the UppP family.</text>
</comment>
<dbReference type="PANTHER" id="PTHR30622">
    <property type="entry name" value="UNDECAPRENYL-DIPHOSPHATASE"/>
    <property type="match status" value="1"/>
</dbReference>
<dbReference type="PANTHER" id="PTHR30622:SF4">
    <property type="entry name" value="UNDECAPRENYL-DIPHOSPHATASE"/>
    <property type="match status" value="1"/>
</dbReference>
<evidence type="ECO:0000256" key="8">
    <source>
        <dbReference type="ARBA" id="ARBA00022989"/>
    </source>
</evidence>
<keyword evidence="5" id="KW-1003">Cell membrane</keyword>
<evidence type="ECO:0000256" key="2">
    <source>
        <dbReference type="ARBA" id="ARBA00010621"/>
    </source>
</evidence>